<organism evidence="1 2">
    <name type="scientific">Pelatocladus maniniholoensis HA4357-MV3</name>
    <dbReference type="NCBI Taxonomy" id="1117104"/>
    <lineage>
        <taxon>Bacteria</taxon>
        <taxon>Bacillati</taxon>
        <taxon>Cyanobacteriota</taxon>
        <taxon>Cyanophyceae</taxon>
        <taxon>Nostocales</taxon>
        <taxon>Nostocaceae</taxon>
        <taxon>Pelatocladus</taxon>
    </lineage>
</organism>
<sequence>MGNKIVIQFSHKIQKATLSPENKALNKSVETLGLTKIQRHVFICADQTLPKCCSKQASLEAWEYLKKRLKELGLDVAKQDRPGCMFRTKANCLRVCCSGPIMVVYPDGVWYRQATPEVIERIIQEHLIGNNVVEEYAFLVHPLSETSVVAEQKLNRSLTSKGYSEAVSYKSAG</sequence>
<name>A0A9E3HBH9_9NOST</name>
<reference evidence="1" key="2">
    <citation type="journal article" date="2022" name="Microbiol. Resour. Announc.">
        <title>Metagenome Sequencing to Explore Phylogenomics of Terrestrial Cyanobacteria.</title>
        <authorList>
            <person name="Ward R.D."/>
            <person name="Stajich J.E."/>
            <person name="Johansen J.R."/>
            <person name="Huntemann M."/>
            <person name="Clum A."/>
            <person name="Foster B."/>
            <person name="Foster B."/>
            <person name="Roux S."/>
            <person name="Palaniappan K."/>
            <person name="Varghese N."/>
            <person name="Mukherjee S."/>
            <person name="Reddy T.B.K."/>
            <person name="Daum C."/>
            <person name="Copeland A."/>
            <person name="Chen I.A."/>
            <person name="Ivanova N.N."/>
            <person name="Kyrpides N.C."/>
            <person name="Shapiro N."/>
            <person name="Eloe-Fadrosh E.A."/>
            <person name="Pietrasiak N."/>
        </authorList>
    </citation>
    <scope>NUCLEOTIDE SEQUENCE</scope>
    <source>
        <strain evidence="1">HA4357-MV3</strain>
    </source>
</reference>
<accession>A0A9E3HBH9</accession>
<dbReference type="Gene3D" id="3.40.30.10">
    <property type="entry name" value="Glutaredoxin"/>
    <property type="match status" value="1"/>
</dbReference>
<evidence type="ECO:0000313" key="1">
    <source>
        <dbReference type="EMBL" id="MBW4434348.1"/>
    </source>
</evidence>
<dbReference type="Proteomes" id="UP000813215">
    <property type="component" value="Unassembled WGS sequence"/>
</dbReference>
<dbReference type="EMBL" id="JAHHHW010000128">
    <property type="protein sequence ID" value="MBW4434348.1"/>
    <property type="molecule type" value="Genomic_DNA"/>
</dbReference>
<dbReference type="InterPro" id="IPR036249">
    <property type="entry name" value="Thioredoxin-like_sf"/>
</dbReference>
<proteinExistence type="predicted"/>
<dbReference type="SUPFAM" id="SSF52833">
    <property type="entry name" value="Thioredoxin-like"/>
    <property type="match status" value="1"/>
</dbReference>
<gene>
    <name evidence="1" type="ORF">KME28_22185</name>
</gene>
<comment type="caution">
    <text evidence="1">The sequence shown here is derived from an EMBL/GenBank/DDBJ whole genome shotgun (WGS) entry which is preliminary data.</text>
</comment>
<evidence type="ECO:0000313" key="2">
    <source>
        <dbReference type="Proteomes" id="UP000813215"/>
    </source>
</evidence>
<reference evidence="1" key="1">
    <citation type="submission" date="2021-05" db="EMBL/GenBank/DDBJ databases">
        <authorList>
            <person name="Pietrasiak N."/>
            <person name="Ward R."/>
            <person name="Stajich J.E."/>
            <person name="Kurbessoian T."/>
        </authorList>
    </citation>
    <scope>NUCLEOTIDE SEQUENCE</scope>
    <source>
        <strain evidence="1">HA4357-MV3</strain>
    </source>
</reference>
<dbReference type="AlphaFoldDB" id="A0A9E3HBH9"/>
<dbReference type="CDD" id="cd02980">
    <property type="entry name" value="TRX_Fd_family"/>
    <property type="match status" value="1"/>
</dbReference>
<protein>
    <submittedName>
        <fullName evidence="1">Ferredoxin</fullName>
    </submittedName>
</protein>